<evidence type="ECO:0000313" key="8">
    <source>
        <dbReference type="EMBL" id="MCY1010948.1"/>
    </source>
</evidence>
<evidence type="ECO:0000256" key="6">
    <source>
        <dbReference type="SAM" id="MobiDB-lite"/>
    </source>
</evidence>
<feature type="region of interest" description="Disordered" evidence="6">
    <location>
        <begin position="26"/>
        <end position="51"/>
    </location>
</feature>
<name>A0A9X3J2C4_9BACT</name>
<dbReference type="Gene3D" id="1.10.4030.10">
    <property type="entry name" value="Porin chaperone SurA, peptide-binding domain"/>
    <property type="match status" value="1"/>
</dbReference>
<keyword evidence="9" id="KW-1185">Reference proteome</keyword>
<proteinExistence type="inferred from homology"/>
<evidence type="ECO:0000256" key="4">
    <source>
        <dbReference type="ARBA" id="ARBA00023157"/>
    </source>
</evidence>
<dbReference type="EMBL" id="JAPNKE010000002">
    <property type="protein sequence ID" value="MCY1010948.1"/>
    <property type="molecule type" value="Genomic_DNA"/>
</dbReference>
<dbReference type="RefSeq" id="WP_267774107.1">
    <property type="nucleotide sequence ID" value="NZ_JAPNKE010000002.1"/>
</dbReference>
<sequence length="387" mass="41429">MHVRTLIGAAALVFAAGCLSERGKPPANKQVAAAGAPASTTTTKAPSGPPAMRAAAAPGSSLCEQASLKLAPGSVVAQVNGVDVKLEDLGEQLTQAENKALRTYCSEVARVREAALENLVQQKVLTAAAEKAGKPINEFVQERMEAAVPTPSDADIEAFYNSRKSPDAPPLDQVRDQVVQAIKAEKSEEVFMTMLNELRATASIDKRLPDVRPPALELAATHSPWIGSSEAKVQVVEFSDFECPYCSRAAETLKQLKDKYADKPVQFVFRHFPLSFHPNARPAAEYAQCAQEQEKFWPLHDEIFAAQRELSTDKLKELATKVGLDQGKLDECLTRVGALVEADMKVAGEAGVGGTPSFYINGQTFEGNPSVAGLSEAIDAELARAQG</sequence>
<dbReference type="Pfam" id="PF13462">
    <property type="entry name" value="Thioredoxin_4"/>
    <property type="match status" value="1"/>
</dbReference>
<organism evidence="8 9">
    <name type="scientific">Nannocystis pusilla</name>
    <dbReference type="NCBI Taxonomy" id="889268"/>
    <lineage>
        <taxon>Bacteria</taxon>
        <taxon>Pseudomonadati</taxon>
        <taxon>Myxococcota</taxon>
        <taxon>Polyangia</taxon>
        <taxon>Nannocystales</taxon>
        <taxon>Nannocystaceae</taxon>
        <taxon>Nannocystis</taxon>
    </lineage>
</organism>
<evidence type="ECO:0000259" key="7">
    <source>
        <dbReference type="PROSITE" id="PS51352"/>
    </source>
</evidence>
<accession>A0A9X3J2C4</accession>
<dbReference type="InterPro" id="IPR027304">
    <property type="entry name" value="Trigger_fact/SurA_dom_sf"/>
</dbReference>
<keyword evidence="4" id="KW-1015">Disulfide bond</keyword>
<evidence type="ECO:0000256" key="5">
    <source>
        <dbReference type="ARBA" id="ARBA00023284"/>
    </source>
</evidence>
<gene>
    <name evidence="8" type="ORF">OV079_36360</name>
</gene>
<dbReference type="Gene3D" id="1.10.8.1040">
    <property type="match status" value="1"/>
</dbReference>
<dbReference type="Gene3D" id="3.40.30.10">
    <property type="entry name" value="Glutaredoxin"/>
    <property type="match status" value="1"/>
</dbReference>
<comment type="similarity">
    <text evidence="1">Belongs to the thioredoxin family. DsbA subfamily.</text>
</comment>
<dbReference type="AlphaFoldDB" id="A0A9X3J2C4"/>
<dbReference type="InterPro" id="IPR013766">
    <property type="entry name" value="Thioredoxin_domain"/>
</dbReference>
<evidence type="ECO:0000256" key="2">
    <source>
        <dbReference type="ARBA" id="ARBA00022729"/>
    </source>
</evidence>
<dbReference type="PROSITE" id="PS51352">
    <property type="entry name" value="THIOREDOXIN_2"/>
    <property type="match status" value="1"/>
</dbReference>
<dbReference type="PANTHER" id="PTHR13887">
    <property type="entry name" value="GLUTATHIONE S-TRANSFERASE KAPPA"/>
    <property type="match status" value="1"/>
</dbReference>
<evidence type="ECO:0000256" key="1">
    <source>
        <dbReference type="ARBA" id="ARBA00005791"/>
    </source>
</evidence>
<evidence type="ECO:0000256" key="3">
    <source>
        <dbReference type="ARBA" id="ARBA00023002"/>
    </source>
</evidence>
<dbReference type="GO" id="GO:0016491">
    <property type="term" value="F:oxidoreductase activity"/>
    <property type="evidence" value="ECO:0007669"/>
    <property type="project" value="UniProtKB-KW"/>
</dbReference>
<feature type="compositionally biased region" description="Low complexity" evidence="6">
    <location>
        <begin position="32"/>
        <end position="51"/>
    </location>
</feature>
<feature type="domain" description="Thioredoxin" evidence="7">
    <location>
        <begin position="202"/>
        <end position="383"/>
    </location>
</feature>
<protein>
    <submittedName>
        <fullName evidence="8">Thioredoxin domain-containing protein</fullName>
    </submittedName>
</protein>
<dbReference type="InterPro" id="IPR012336">
    <property type="entry name" value="Thioredoxin-like_fold"/>
</dbReference>
<comment type="caution">
    <text evidence="8">The sequence shown here is derived from an EMBL/GenBank/DDBJ whole genome shotgun (WGS) entry which is preliminary data.</text>
</comment>
<keyword evidence="5" id="KW-0676">Redox-active center</keyword>
<dbReference type="PROSITE" id="PS51257">
    <property type="entry name" value="PROKAR_LIPOPROTEIN"/>
    <property type="match status" value="1"/>
</dbReference>
<reference evidence="8" key="1">
    <citation type="submission" date="2022-11" db="EMBL/GenBank/DDBJ databases">
        <title>Minimal conservation of predation-associated metabolite biosynthetic gene clusters underscores biosynthetic potential of Myxococcota including descriptions for ten novel species: Archangium lansinium sp. nov., Myxococcus landrumus sp. nov., Nannocystis bai.</title>
        <authorList>
            <person name="Ahearne A."/>
            <person name="Stevens C."/>
            <person name="Phillips K."/>
        </authorList>
    </citation>
    <scope>NUCLEOTIDE SEQUENCE</scope>
    <source>
        <strain evidence="8">Na p29</strain>
    </source>
</reference>
<dbReference type="Proteomes" id="UP001150924">
    <property type="component" value="Unassembled WGS sequence"/>
</dbReference>
<dbReference type="InterPro" id="IPR036249">
    <property type="entry name" value="Thioredoxin-like_sf"/>
</dbReference>
<keyword evidence="3" id="KW-0560">Oxidoreductase</keyword>
<dbReference type="SUPFAM" id="SSF52833">
    <property type="entry name" value="Thioredoxin-like"/>
    <property type="match status" value="1"/>
</dbReference>
<keyword evidence="2" id="KW-0732">Signal</keyword>
<dbReference type="PANTHER" id="PTHR13887:SF14">
    <property type="entry name" value="DISULFIDE BOND FORMATION PROTEIN D"/>
    <property type="match status" value="1"/>
</dbReference>
<evidence type="ECO:0000313" key="9">
    <source>
        <dbReference type="Proteomes" id="UP001150924"/>
    </source>
</evidence>
<dbReference type="SUPFAM" id="SSF109998">
    <property type="entry name" value="Triger factor/SurA peptide-binding domain-like"/>
    <property type="match status" value="1"/>
</dbReference>